<gene>
    <name evidence="4" type="ORF">SAMN05216221_1721</name>
</gene>
<feature type="signal peptide" evidence="1">
    <location>
        <begin position="1"/>
        <end position="28"/>
    </location>
</feature>
<keyword evidence="5" id="KW-1185">Reference proteome</keyword>
<keyword evidence="4" id="KW-0482">Metalloprotease</keyword>
<keyword evidence="4" id="KW-0645">Protease</keyword>
<dbReference type="AlphaFoldDB" id="A0A1H1RUR2"/>
<dbReference type="InterPro" id="IPR018905">
    <property type="entry name" value="A-galactase_NEW3"/>
</dbReference>
<dbReference type="InterPro" id="IPR008752">
    <property type="entry name" value="Peptidase_M11"/>
</dbReference>
<evidence type="ECO:0000256" key="1">
    <source>
        <dbReference type="SAM" id="SignalP"/>
    </source>
</evidence>
<evidence type="ECO:0000259" key="3">
    <source>
        <dbReference type="Pfam" id="PF10633"/>
    </source>
</evidence>
<accession>A0A1H1RUR2</accession>
<dbReference type="PANTHER" id="PTHR41775:SF1">
    <property type="entry name" value="PEPTIDASE M6-LIKE DOMAIN-CONTAINING PROTEIN"/>
    <property type="match status" value="1"/>
</dbReference>
<dbReference type="Gene3D" id="2.60.40.2810">
    <property type="match status" value="1"/>
</dbReference>
<protein>
    <submittedName>
        <fullName evidence="4">M6 family metalloprotease domain-containing protein</fullName>
    </submittedName>
</protein>
<dbReference type="EMBL" id="LT629751">
    <property type="protein sequence ID" value="SDS39385.1"/>
    <property type="molecule type" value="Genomic_DNA"/>
</dbReference>
<evidence type="ECO:0000313" key="4">
    <source>
        <dbReference type="EMBL" id="SDS39385.1"/>
    </source>
</evidence>
<feature type="domain" description="Peptidase M11 gametolysin" evidence="2">
    <location>
        <begin position="282"/>
        <end position="458"/>
    </location>
</feature>
<dbReference type="OrthoDB" id="220114at2"/>
<dbReference type="InterPro" id="IPR013783">
    <property type="entry name" value="Ig-like_fold"/>
</dbReference>
<dbReference type="STRING" id="1392877.SAMN05216221_1721"/>
<keyword evidence="1" id="KW-0732">Signal</keyword>
<proteinExistence type="predicted"/>
<evidence type="ECO:0000259" key="2">
    <source>
        <dbReference type="Pfam" id="PF05548"/>
    </source>
</evidence>
<name>A0A1H1RUR2_9PSED</name>
<evidence type="ECO:0000313" key="5">
    <source>
        <dbReference type="Proteomes" id="UP000243359"/>
    </source>
</evidence>
<dbReference type="PANTHER" id="PTHR41775">
    <property type="entry name" value="SECRETED PROTEIN-RELATED"/>
    <property type="match status" value="1"/>
</dbReference>
<dbReference type="GO" id="GO:0008237">
    <property type="term" value="F:metallopeptidase activity"/>
    <property type="evidence" value="ECO:0007669"/>
    <property type="project" value="UniProtKB-KW"/>
</dbReference>
<dbReference type="RefSeq" id="WP_157719510.1">
    <property type="nucleotide sequence ID" value="NZ_LT629751.1"/>
</dbReference>
<keyword evidence="4" id="KW-0378">Hydrolase</keyword>
<dbReference type="Proteomes" id="UP000243359">
    <property type="component" value="Chromosome I"/>
</dbReference>
<dbReference type="Gene3D" id="2.60.40.10">
    <property type="entry name" value="Immunoglobulins"/>
    <property type="match status" value="1"/>
</dbReference>
<organism evidence="4 5">
    <name type="scientific">Pseudomonas oryzae</name>
    <dbReference type="NCBI Taxonomy" id="1392877"/>
    <lineage>
        <taxon>Bacteria</taxon>
        <taxon>Pseudomonadati</taxon>
        <taxon>Pseudomonadota</taxon>
        <taxon>Gammaproteobacteria</taxon>
        <taxon>Pseudomonadales</taxon>
        <taxon>Pseudomonadaceae</taxon>
        <taxon>Pseudomonas</taxon>
    </lineage>
</organism>
<reference evidence="5" key="1">
    <citation type="submission" date="2016-10" db="EMBL/GenBank/DDBJ databases">
        <authorList>
            <person name="Varghese N."/>
            <person name="Submissions S."/>
        </authorList>
    </citation>
    <scope>NUCLEOTIDE SEQUENCE [LARGE SCALE GENOMIC DNA]</scope>
    <source>
        <strain evidence="5">KCTC 32247</strain>
    </source>
</reference>
<dbReference type="SUPFAM" id="SSF55486">
    <property type="entry name" value="Metalloproteases ('zincins'), catalytic domain"/>
    <property type="match status" value="1"/>
</dbReference>
<dbReference type="Pfam" id="PF17963">
    <property type="entry name" value="Big_9"/>
    <property type="match status" value="1"/>
</dbReference>
<dbReference type="GO" id="GO:0006508">
    <property type="term" value="P:proteolysis"/>
    <property type="evidence" value="ECO:0007669"/>
    <property type="project" value="UniProtKB-KW"/>
</dbReference>
<feature type="chain" id="PRO_5009259294" evidence="1">
    <location>
        <begin position="29"/>
        <end position="767"/>
    </location>
</feature>
<feature type="domain" description="Alpha-galactosidase NEW3" evidence="3">
    <location>
        <begin position="570"/>
        <end position="645"/>
    </location>
</feature>
<sequence length="767" mass="81256">MRVFRPRSVTFLALVALIGSLTPNLLLADTSHTHGSEQRAVTPAARQSASTRTEELVSLVKRLKSADASQRGALRSQLQAKVEQRRSLLEELIQTQPSEVLRVAIPEDKQKGMPPEVIARLEQRLDLEGELEVFYEDYDDGSHKLRHLIKTSFGERFELHFAESRREWRSGLKVRAQGWMLERRGSQSIQGDIALTDDDNGLMLADGGTTTATTLADMPNTKGAQRTLAILVNFQDAPNVKPWTASEANSLIFGSVSDFFKENSSQQTWLTGNVAGWYTIPVSSTSCDGFTIQNYAKSSAQANGFVLSNYDRFLFIFPQNSGCSYSGMGQVGAFPSSAWIHNSMTLRTIGHEMGHNLGLYHAHARDCGNTTLGSSCTSQDYGDTVDIMGYNGTVGHFNGFNKERLGWLASGNIINVASSGSFYIKPNSVATSSAKVLKIPNGTDSSGAASYYYVEYRQPVGFDAKITERGVIDTTNMFNGVTIRQASPSNGNSGYLLDMTAGSDFIDMKDAALTGGRNFTDNGISITTQSTDSSQALVTVDLGASSGSGQTCTRSAPTVSLSPGQSSWLTAGSSYTYTVSVTNKDSSGCASSSFSLAASKPSGWSASLGSASLSLAPGASASTTLKVTSPITATDGFYTIGASATANALTGSGSASFVVDNPTTATNQPPKAVNDSSLLSSVTTVNVPVLSNDSDPEGDKLSIVSFTQGSKGSVSLNSDGTLRYSPAKSFKSGDQFSYTISDGKNSASATVSVSLNVTTTASKGNGR</sequence>
<dbReference type="Pfam" id="PF10633">
    <property type="entry name" value="NPCBM_assoc"/>
    <property type="match status" value="1"/>
</dbReference>
<dbReference type="Pfam" id="PF05548">
    <property type="entry name" value="Peptidase_M11"/>
    <property type="match status" value="1"/>
</dbReference>